<reference evidence="1" key="1">
    <citation type="submission" date="2021-03" db="EMBL/GenBank/DDBJ databases">
        <title>Draft genome sequence of rust myrtle Austropuccinia psidii MF-1, a brazilian biotype.</title>
        <authorList>
            <person name="Quecine M.C."/>
            <person name="Pachon D.M.R."/>
            <person name="Bonatelli M.L."/>
            <person name="Correr F.H."/>
            <person name="Franceschini L.M."/>
            <person name="Leite T.F."/>
            <person name="Margarido G.R.A."/>
            <person name="Almeida C.A."/>
            <person name="Ferrarezi J.A."/>
            <person name="Labate C.A."/>
        </authorList>
    </citation>
    <scope>NUCLEOTIDE SEQUENCE</scope>
    <source>
        <strain evidence="1">MF-1</strain>
    </source>
</reference>
<dbReference type="Proteomes" id="UP000765509">
    <property type="component" value="Unassembled WGS sequence"/>
</dbReference>
<gene>
    <name evidence="1" type="ORF">O181_051155</name>
</gene>
<organism evidence="1 2">
    <name type="scientific">Austropuccinia psidii MF-1</name>
    <dbReference type="NCBI Taxonomy" id="1389203"/>
    <lineage>
        <taxon>Eukaryota</taxon>
        <taxon>Fungi</taxon>
        <taxon>Dikarya</taxon>
        <taxon>Basidiomycota</taxon>
        <taxon>Pucciniomycotina</taxon>
        <taxon>Pucciniomycetes</taxon>
        <taxon>Pucciniales</taxon>
        <taxon>Sphaerophragmiaceae</taxon>
        <taxon>Austropuccinia</taxon>
    </lineage>
</organism>
<evidence type="ECO:0000313" key="2">
    <source>
        <dbReference type="Proteomes" id="UP000765509"/>
    </source>
</evidence>
<dbReference type="OrthoDB" id="2507958at2759"/>
<dbReference type="EMBL" id="AVOT02022187">
    <property type="protein sequence ID" value="MBW0511440.1"/>
    <property type="molecule type" value="Genomic_DNA"/>
</dbReference>
<accession>A0A9Q3DWL3</accession>
<dbReference type="AlphaFoldDB" id="A0A9Q3DWL3"/>
<name>A0A9Q3DWL3_9BASI</name>
<protein>
    <submittedName>
        <fullName evidence="1">Uncharacterized protein</fullName>
    </submittedName>
</protein>
<evidence type="ECO:0000313" key="1">
    <source>
        <dbReference type="EMBL" id="MBW0511440.1"/>
    </source>
</evidence>
<sequence>MYKTLVHGITLPYLKIPISNETQPDIDAQHSKNLTVGFSLTTIMENSIEISSIPVLDNANYGEWSAQIFILLQSKDLLHVCENTLPRDATVPVTNKWKKANSEAISAISS</sequence>
<keyword evidence="2" id="KW-1185">Reference proteome</keyword>
<comment type="caution">
    <text evidence="1">The sequence shown here is derived from an EMBL/GenBank/DDBJ whole genome shotgun (WGS) entry which is preliminary data.</text>
</comment>
<proteinExistence type="predicted"/>